<evidence type="ECO:0000256" key="1">
    <source>
        <dbReference type="ARBA" id="ARBA00006987"/>
    </source>
</evidence>
<evidence type="ECO:0000313" key="3">
    <source>
        <dbReference type="Proteomes" id="UP000290849"/>
    </source>
</evidence>
<name>A0A4Q1HL70_9BURK</name>
<protein>
    <submittedName>
        <fullName evidence="2">Tripartite tricarboxylate transporter substrate binding protein</fullName>
    </submittedName>
</protein>
<comment type="caution">
    <text evidence="2">The sequence shown here is derived from an EMBL/GenBank/DDBJ whole genome shotgun (WGS) entry which is preliminary data.</text>
</comment>
<evidence type="ECO:0000313" key="2">
    <source>
        <dbReference type="EMBL" id="RXN88055.1"/>
    </source>
</evidence>
<dbReference type="OrthoDB" id="8650393at2"/>
<dbReference type="EMBL" id="PYAL01000004">
    <property type="protein sequence ID" value="RXN88055.1"/>
    <property type="molecule type" value="Genomic_DNA"/>
</dbReference>
<dbReference type="InterPro" id="IPR005064">
    <property type="entry name" value="BUG"/>
</dbReference>
<keyword evidence="3" id="KW-1185">Reference proteome</keyword>
<accession>A0A4Q1HL70</accession>
<dbReference type="RefSeq" id="WP_129151421.1">
    <property type="nucleotide sequence ID" value="NZ_JBHSDO010000011.1"/>
</dbReference>
<dbReference type="InterPro" id="IPR042100">
    <property type="entry name" value="Bug_dom1"/>
</dbReference>
<proteinExistence type="inferred from homology"/>
<comment type="similarity">
    <text evidence="1">Belongs to the UPF0065 (bug) family.</text>
</comment>
<dbReference type="PANTHER" id="PTHR42928:SF5">
    <property type="entry name" value="BLR1237 PROTEIN"/>
    <property type="match status" value="1"/>
</dbReference>
<dbReference type="PIRSF" id="PIRSF017082">
    <property type="entry name" value="YflP"/>
    <property type="match status" value="1"/>
</dbReference>
<dbReference type="PANTHER" id="PTHR42928">
    <property type="entry name" value="TRICARBOXYLATE-BINDING PROTEIN"/>
    <property type="match status" value="1"/>
</dbReference>
<dbReference type="Gene3D" id="3.40.190.150">
    <property type="entry name" value="Bordetella uptake gene, domain 1"/>
    <property type="match status" value="1"/>
</dbReference>
<dbReference type="AlphaFoldDB" id="A0A4Q1HL70"/>
<dbReference type="Pfam" id="PF03401">
    <property type="entry name" value="TctC"/>
    <property type="match status" value="1"/>
</dbReference>
<reference evidence="2 3" key="1">
    <citation type="journal article" date="2017" name="Int. J. Syst. Evol. Microbiol.">
        <title>Achromobacter aloeverae sp. nov., isolated from the root of Aloe vera (L.) Burm.f.</title>
        <authorList>
            <person name="Kuncharoen N."/>
            <person name="Muramatsu Y."/>
            <person name="Shibata C."/>
            <person name="Kamakura Y."/>
            <person name="Nakagawa Y."/>
            <person name="Tanasupawat S."/>
        </authorList>
    </citation>
    <scope>NUCLEOTIDE SEQUENCE [LARGE SCALE GENOMIC DNA]</scope>
    <source>
        <strain evidence="2 3">AVA-1</strain>
    </source>
</reference>
<dbReference type="CDD" id="cd07012">
    <property type="entry name" value="PBP2_Bug_TTT"/>
    <property type="match status" value="1"/>
</dbReference>
<gene>
    <name evidence="2" type="ORF">C7R54_15890</name>
</gene>
<organism evidence="2 3">
    <name type="scientific">Achromobacter aloeverae</name>
    <dbReference type="NCBI Taxonomy" id="1750518"/>
    <lineage>
        <taxon>Bacteria</taxon>
        <taxon>Pseudomonadati</taxon>
        <taxon>Pseudomonadota</taxon>
        <taxon>Betaproteobacteria</taxon>
        <taxon>Burkholderiales</taxon>
        <taxon>Alcaligenaceae</taxon>
        <taxon>Achromobacter</taxon>
    </lineage>
</organism>
<dbReference type="Gene3D" id="3.40.190.10">
    <property type="entry name" value="Periplasmic binding protein-like II"/>
    <property type="match status" value="1"/>
</dbReference>
<dbReference type="Proteomes" id="UP000290849">
    <property type="component" value="Unassembled WGS sequence"/>
</dbReference>
<dbReference type="SUPFAM" id="SSF53850">
    <property type="entry name" value="Periplasmic binding protein-like II"/>
    <property type="match status" value="1"/>
</dbReference>
<sequence length="344" mass="36548">MVFRHSLGQARPLARGKRRALAWLAVTAAAAALVFAHPIPARAAEPVASYPSKVIRIIVPNPPGGASDVLARLLGKKLTEKWGQSVVVENKAGANGSIGANFVAKSDADGYTLLLMDSGSLTISPSIMKLNYSPTEDLTPISIVAYSPHILVVSNKLPVHNLQELIAYAKANKGKLNYGETAGSITHLAGVLLAQKEGIDWNYIGYKGGSQVLTDLTGGQIDVTMNSFLATYPLVKGGAIRLIAVASPQRYAPIPDTPAIAERVPDFVTGSWQALLAPAGTPPGVVEKIHAAITEITAQADTKQRFVELGSEPVHKTPAEIATWLREETARWGKVVKDGDIKVF</sequence>